<gene>
    <name evidence="2" type="ORF">PHAECO_LOCUS7132</name>
</gene>
<sequence length="287" mass="33218">MTEFKCEQCDMPEDDFHDAMEDITNTGKFNPKMFIYIVKQKDNLIFELKDKIRILNTQIELLNKINSLTYSKKDIDNTKQSDCKKIEDNNSIKSVSTHEPSVSKNSGNHRNEETPKINTRNKITTGQLSNELLKIETERKCQEVINLASLDRSPPLDNLASNESNSWTEVRKKKHSNRRRIVGNNREDTVKGVPKQVELHVYRVDKDTSIESFTDSVKKNFPEAECESLNSKHPDSYKSFKDESTSNVLVCQMRSSGNPQLDSDYIRNEWMDEYLILPSIKCYKVNP</sequence>
<keyword evidence="3" id="KW-1185">Reference proteome</keyword>
<feature type="region of interest" description="Disordered" evidence="1">
    <location>
        <begin position="86"/>
        <end position="118"/>
    </location>
</feature>
<evidence type="ECO:0000256" key="1">
    <source>
        <dbReference type="SAM" id="MobiDB-lite"/>
    </source>
</evidence>
<feature type="compositionally biased region" description="Polar residues" evidence="1">
    <location>
        <begin position="91"/>
        <end position="108"/>
    </location>
</feature>
<organism evidence="2 3">
    <name type="scientific">Phaedon cochleariae</name>
    <name type="common">Mustard beetle</name>
    <dbReference type="NCBI Taxonomy" id="80249"/>
    <lineage>
        <taxon>Eukaryota</taxon>
        <taxon>Metazoa</taxon>
        <taxon>Ecdysozoa</taxon>
        <taxon>Arthropoda</taxon>
        <taxon>Hexapoda</taxon>
        <taxon>Insecta</taxon>
        <taxon>Pterygota</taxon>
        <taxon>Neoptera</taxon>
        <taxon>Endopterygota</taxon>
        <taxon>Coleoptera</taxon>
        <taxon>Polyphaga</taxon>
        <taxon>Cucujiformia</taxon>
        <taxon>Chrysomeloidea</taxon>
        <taxon>Chrysomelidae</taxon>
        <taxon>Chrysomelinae</taxon>
        <taxon>Chrysomelini</taxon>
        <taxon>Phaedon</taxon>
    </lineage>
</organism>
<dbReference type="Proteomes" id="UP001153737">
    <property type="component" value="Chromosome 3"/>
</dbReference>
<dbReference type="AlphaFoldDB" id="A0A9N9X376"/>
<name>A0A9N9X376_PHACE</name>
<protein>
    <submittedName>
        <fullName evidence="2">Uncharacterized protein</fullName>
    </submittedName>
</protein>
<evidence type="ECO:0000313" key="2">
    <source>
        <dbReference type="EMBL" id="CAG9819809.1"/>
    </source>
</evidence>
<dbReference type="EMBL" id="OU896709">
    <property type="protein sequence ID" value="CAG9819809.1"/>
    <property type="molecule type" value="Genomic_DNA"/>
</dbReference>
<dbReference type="OrthoDB" id="8197386at2759"/>
<reference evidence="2" key="2">
    <citation type="submission" date="2022-10" db="EMBL/GenBank/DDBJ databases">
        <authorList>
            <consortium name="ENA_rothamsted_submissions"/>
            <consortium name="culmorum"/>
            <person name="King R."/>
        </authorList>
    </citation>
    <scope>NUCLEOTIDE SEQUENCE</scope>
</reference>
<proteinExistence type="predicted"/>
<accession>A0A9N9X376</accession>
<evidence type="ECO:0000313" key="3">
    <source>
        <dbReference type="Proteomes" id="UP001153737"/>
    </source>
</evidence>
<reference evidence="2" key="1">
    <citation type="submission" date="2022-01" db="EMBL/GenBank/DDBJ databases">
        <authorList>
            <person name="King R."/>
        </authorList>
    </citation>
    <scope>NUCLEOTIDE SEQUENCE</scope>
</reference>